<evidence type="ECO:0000313" key="3">
    <source>
        <dbReference type="Proteomes" id="UP001369736"/>
    </source>
</evidence>
<organism evidence="2 3">
    <name type="scientific">Actinomycetospora flava</name>
    <dbReference type="NCBI Taxonomy" id="3129232"/>
    <lineage>
        <taxon>Bacteria</taxon>
        <taxon>Bacillati</taxon>
        <taxon>Actinomycetota</taxon>
        <taxon>Actinomycetes</taxon>
        <taxon>Pseudonocardiales</taxon>
        <taxon>Pseudonocardiaceae</taxon>
        <taxon>Actinomycetospora</taxon>
    </lineage>
</organism>
<feature type="domain" description="AB hydrolase-1" evidence="1">
    <location>
        <begin position="14"/>
        <end position="256"/>
    </location>
</feature>
<keyword evidence="2" id="KW-0378">Hydrolase</keyword>
<dbReference type="InterPro" id="IPR000073">
    <property type="entry name" value="AB_hydrolase_1"/>
</dbReference>
<dbReference type="PANTHER" id="PTHR43689:SF8">
    <property type="entry name" value="ALPHA_BETA-HYDROLASES SUPERFAMILY PROTEIN"/>
    <property type="match status" value="1"/>
</dbReference>
<accession>A0ABU8LZC0</accession>
<keyword evidence="3" id="KW-1185">Reference proteome</keyword>
<evidence type="ECO:0000313" key="2">
    <source>
        <dbReference type="EMBL" id="MEJ2860141.1"/>
    </source>
</evidence>
<dbReference type="InterPro" id="IPR029058">
    <property type="entry name" value="AB_hydrolase_fold"/>
</dbReference>
<sequence length="267" mass="28642">MDLAHTRTGSGEPVLLLHGITHRRQGWDLVTPLIAQEREVWAVDLPDHGESPDLPPEYTGDIAPVVDAVEAFCRAQGLERPHVVGNSLGGLVALELAARGTVRSATALSPAGFWSTAERVYVRGVLGGAHALLALIPSARLRRMLAVPVLRTVLRTVLLGVLLAHPSKVDVEQITGDLHGLSHPRSSFRKMLTALDTWTPPQPGGVPTTVGWGARDFLLPRWQSKRLRRALPGAAVYVLPGCGHVPMGDDPHLVADLVLAATRPRSA</sequence>
<dbReference type="RefSeq" id="WP_337699401.1">
    <property type="nucleotide sequence ID" value="NZ_JBBEGM010000001.1"/>
</dbReference>
<name>A0ABU8LZC0_9PSEU</name>
<dbReference type="PRINTS" id="PR00111">
    <property type="entry name" value="ABHYDROLASE"/>
</dbReference>
<reference evidence="2 3" key="1">
    <citation type="submission" date="2024-03" db="EMBL/GenBank/DDBJ databases">
        <title>Actinomycetospora sp. OC33-EN07, a novel actinomycete isolated from wild orchid (Aerides multiflora).</title>
        <authorList>
            <person name="Suriyachadkun C."/>
        </authorList>
    </citation>
    <scope>NUCLEOTIDE SEQUENCE [LARGE SCALE GENOMIC DNA]</scope>
    <source>
        <strain evidence="2 3">OC33-EN07</strain>
    </source>
</reference>
<comment type="caution">
    <text evidence="2">The sequence shown here is derived from an EMBL/GenBank/DDBJ whole genome shotgun (WGS) entry which is preliminary data.</text>
</comment>
<dbReference type="Proteomes" id="UP001369736">
    <property type="component" value="Unassembled WGS sequence"/>
</dbReference>
<dbReference type="SUPFAM" id="SSF53474">
    <property type="entry name" value="alpha/beta-Hydrolases"/>
    <property type="match status" value="1"/>
</dbReference>
<dbReference type="PANTHER" id="PTHR43689">
    <property type="entry name" value="HYDROLASE"/>
    <property type="match status" value="1"/>
</dbReference>
<proteinExistence type="predicted"/>
<evidence type="ECO:0000259" key="1">
    <source>
        <dbReference type="Pfam" id="PF12697"/>
    </source>
</evidence>
<protein>
    <submittedName>
        <fullName evidence="2">Alpha/beta fold hydrolase</fullName>
    </submittedName>
</protein>
<dbReference type="Pfam" id="PF12697">
    <property type="entry name" value="Abhydrolase_6"/>
    <property type="match status" value="1"/>
</dbReference>
<dbReference type="EMBL" id="JBBEGM010000001">
    <property type="protein sequence ID" value="MEJ2860141.1"/>
    <property type="molecule type" value="Genomic_DNA"/>
</dbReference>
<dbReference type="Gene3D" id="3.40.50.1820">
    <property type="entry name" value="alpha/beta hydrolase"/>
    <property type="match status" value="1"/>
</dbReference>
<dbReference type="GO" id="GO:0016787">
    <property type="term" value="F:hydrolase activity"/>
    <property type="evidence" value="ECO:0007669"/>
    <property type="project" value="UniProtKB-KW"/>
</dbReference>
<gene>
    <name evidence="2" type="ORF">WCD58_03185</name>
</gene>